<comment type="caution">
    <text evidence="2">The sequence shown here is derived from an EMBL/GenBank/DDBJ whole genome shotgun (WGS) entry which is preliminary data.</text>
</comment>
<dbReference type="EMBL" id="JAUTAN010000001">
    <property type="protein sequence ID" value="MDQ1106039.1"/>
    <property type="molecule type" value="Genomic_DNA"/>
</dbReference>
<dbReference type="Proteomes" id="UP001239215">
    <property type="component" value="Unassembled WGS sequence"/>
</dbReference>
<gene>
    <name evidence="2" type="ORF">QE405_003323</name>
</gene>
<evidence type="ECO:0000256" key="1">
    <source>
        <dbReference type="SAM" id="MobiDB-lite"/>
    </source>
</evidence>
<proteinExistence type="predicted"/>
<evidence type="ECO:0000313" key="3">
    <source>
        <dbReference type="Proteomes" id="UP001239215"/>
    </source>
</evidence>
<protein>
    <submittedName>
        <fullName evidence="2">Uncharacterized protein</fullName>
    </submittedName>
</protein>
<dbReference type="SUPFAM" id="SSF55961">
    <property type="entry name" value="Bet v1-like"/>
    <property type="match status" value="1"/>
</dbReference>
<evidence type="ECO:0000313" key="2">
    <source>
        <dbReference type="EMBL" id="MDQ1106039.1"/>
    </source>
</evidence>
<accession>A0AAJ1X369</accession>
<name>A0AAJ1X369_9ACTN</name>
<sequence length="107" mass="11522">MASRARNEFDVPASPAAVTDAVQRVVHDQGHRPVGQSPDGLQLAFVTKKTAFTWELETSVLITPTPQGSHVTIDLDTQPGRPKALLDGRKNKKAAQRLADEIQAALA</sequence>
<dbReference type="RefSeq" id="WP_307202831.1">
    <property type="nucleotide sequence ID" value="NZ_JAUTAN010000001.1"/>
</dbReference>
<organism evidence="2 3">
    <name type="scientific">Nocardioides zeae</name>
    <dbReference type="NCBI Taxonomy" id="1457234"/>
    <lineage>
        <taxon>Bacteria</taxon>
        <taxon>Bacillati</taxon>
        <taxon>Actinomycetota</taxon>
        <taxon>Actinomycetes</taxon>
        <taxon>Propionibacteriales</taxon>
        <taxon>Nocardioidaceae</taxon>
        <taxon>Nocardioides</taxon>
    </lineage>
</organism>
<feature type="region of interest" description="Disordered" evidence="1">
    <location>
        <begin position="71"/>
        <end position="92"/>
    </location>
</feature>
<reference evidence="2" key="1">
    <citation type="submission" date="2023-07" db="EMBL/GenBank/DDBJ databases">
        <title>Functional and genomic diversity of the sorghum phyllosphere microbiome.</title>
        <authorList>
            <person name="Shade A."/>
        </authorList>
    </citation>
    <scope>NUCLEOTIDE SEQUENCE</scope>
    <source>
        <strain evidence="2">SORGH_AS_1067</strain>
    </source>
</reference>
<dbReference type="AlphaFoldDB" id="A0AAJ1X369"/>